<dbReference type="OrthoDB" id="5115951at2"/>
<protein>
    <submittedName>
        <fullName evidence="4">Short-chain dehydrogenase</fullName>
    </submittedName>
</protein>
<dbReference type="Pfam" id="PF00106">
    <property type="entry name" value="adh_short"/>
    <property type="match status" value="1"/>
</dbReference>
<feature type="domain" description="Ketoreductase" evidence="3">
    <location>
        <begin position="9"/>
        <end position="189"/>
    </location>
</feature>
<dbReference type="PRINTS" id="PR00081">
    <property type="entry name" value="GDHRDH"/>
</dbReference>
<dbReference type="InterPro" id="IPR020904">
    <property type="entry name" value="Sc_DH/Rdtase_CS"/>
</dbReference>
<reference evidence="4 5" key="1">
    <citation type="submission" date="2019-10" db="EMBL/GenBank/DDBJ databases">
        <title>Whole genome shotgun sequence of Acrocarpospora macrocephala NBRC 16266.</title>
        <authorList>
            <person name="Ichikawa N."/>
            <person name="Kimura A."/>
            <person name="Kitahashi Y."/>
            <person name="Komaki H."/>
            <person name="Oguchi A."/>
        </authorList>
    </citation>
    <scope>NUCLEOTIDE SEQUENCE [LARGE SCALE GENOMIC DNA]</scope>
    <source>
        <strain evidence="4 5">NBRC 16266</strain>
    </source>
</reference>
<evidence type="ECO:0000256" key="2">
    <source>
        <dbReference type="ARBA" id="ARBA00023002"/>
    </source>
</evidence>
<dbReference type="PANTHER" id="PTHR43669">
    <property type="entry name" value="5-KETO-D-GLUCONATE 5-REDUCTASE"/>
    <property type="match status" value="1"/>
</dbReference>
<dbReference type="Gene3D" id="3.40.50.720">
    <property type="entry name" value="NAD(P)-binding Rossmann-like Domain"/>
    <property type="match status" value="1"/>
</dbReference>
<dbReference type="InterPro" id="IPR002347">
    <property type="entry name" value="SDR_fam"/>
</dbReference>
<accession>A0A5M3WV88</accession>
<dbReference type="GO" id="GO:0016491">
    <property type="term" value="F:oxidoreductase activity"/>
    <property type="evidence" value="ECO:0007669"/>
    <property type="project" value="UniProtKB-KW"/>
</dbReference>
<dbReference type="PROSITE" id="PS00061">
    <property type="entry name" value="ADH_SHORT"/>
    <property type="match status" value="1"/>
</dbReference>
<dbReference type="SMART" id="SM00822">
    <property type="entry name" value="PKS_KR"/>
    <property type="match status" value="1"/>
</dbReference>
<evidence type="ECO:0000313" key="5">
    <source>
        <dbReference type="Proteomes" id="UP000331127"/>
    </source>
</evidence>
<dbReference type="PANTHER" id="PTHR43669:SF6">
    <property type="entry name" value="DECAPRENYLPHOSPHORYL-2-KETO-BETA-D-ERYTHRO-PENTOSE REDUCTASE"/>
    <property type="match status" value="1"/>
</dbReference>
<proteinExistence type="inferred from homology"/>
<evidence type="ECO:0000313" key="4">
    <source>
        <dbReference type="EMBL" id="GES12386.1"/>
    </source>
</evidence>
<evidence type="ECO:0000256" key="1">
    <source>
        <dbReference type="ARBA" id="ARBA00006484"/>
    </source>
</evidence>
<dbReference type="SUPFAM" id="SSF51735">
    <property type="entry name" value="NAD(P)-binding Rossmann-fold domains"/>
    <property type="match status" value="1"/>
</dbReference>
<comment type="similarity">
    <text evidence="1">Belongs to the short-chain dehydrogenases/reductases (SDR) family.</text>
</comment>
<comment type="caution">
    <text evidence="4">The sequence shown here is derived from an EMBL/GenBank/DDBJ whole genome shotgun (WGS) entry which is preliminary data.</text>
</comment>
<dbReference type="RefSeq" id="WP_155357712.1">
    <property type="nucleotide sequence ID" value="NZ_BAAAHL010000021.1"/>
</dbReference>
<dbReference type="InterPro" id="IPR057326">
    <property type="entry name" value="KR_dom"/>
</dbReference>
<dbReference type="InterPro" id="IPR036291">
    <property type="entry name" value="NAD(P)-bd_dom_sf"/>
</dbReference>
<dbReference type="AlphaFoldDB" id="A0A5M3WV88"/>
<name>A0A5M3WV88_9ACTN</name>
<organism evidence="4 5">
    <name type="scientific">Acrocarpospora macrocephala</name>
    <dbReference type="NCBI Taxonomy" id="150177"/>
    <lineage>
        <taxon>Bacteria</taxon>
        <taxon>Bacillati</taxon>
        <taxon>Actinomycetota</taxon>
        <taxon>Actinomycetes</taxon>
        <taxon>Streptosporangiales</taxon>
        <taxon>Streptosporangiaceae</taxon>
        <taxon>Acrocarpospora</taxon>
    </lineage>
</organism>
<evidence type="ECO:0000259" key="3">
    <source>
        <dbReference type="SMART" id="SM00822"/>
    </source>
</evidence>
<dbReference type="EMBL" id="BLAE01000036">
    <property type="protein sequence ID" value="GES12386.1"/>
    <property type="molecule type" value="Genomic_DNA"/>
</dbReference>
<sequence>MNNAFRDPQSLLVVGGTSDIALATARLLVRRRVRRVVLAARPSGALTRAADELRTAGAAVETVAFEATAVSDHEKAFGEVFAGGDIDVVLVACGVLGTNALDPVKAAEIAAVTYVGAMSAALVCANALREQGHGALVVLSSVAAERPRRANFVYASAKAGLDAFAQGLADVLHGSGVRVLVVRPGFVHTKMTEGLPPAPFATTPDAVAVAIHAGLRSRAGTIWVPGVLRQVMAVLRHVPRAIFRRLPG</sequence>
<keyword evidence="5" id="KW-1185">Reference proteome</keyword>
<gene>
    <name evidence="4" type="ORF">Amac_059830</name>
</gene>
<keyword evidence="2" id="KW-0560">Oxidoreductase</keyword>
<dbReference type="Proteomes" id="UP000331127">
    <property type="component" value="Unassembled WGS sequence"/>
</dbReference>